<proteinExistence type="predicted"/>
<protein>
    <submittedName>
        <fullName evidence="2">DUF3267 domain-containing protein</fullName>
    </submittedName>
</protein>
<name>A0A844CCW7_9LACT</name>
<dbReference type="Proteomes" id="UP000440066">
    <property type="component" value="Unassembled WGS sequence"/>
</dbReference>
<evidence type="ECO:0000313" key="3">
    <source>
        <dbReference type="Proteomes" id="UP000440066"/>
    </source>
</evidence>
<evidence type="ECO:0000256" key="1">
    <source>
        <dbReference type="SAM" id="Phobius"/>
    </source>
</evidence>
<feature type="transmembrane region" description="Helical" evidence="1">
    <location>
        <begin position="143"/>
        <end position="164"/>
    </location>
</feature>
<reference evidence="2 3" key="1">
    <citation type="submission" date="2019-11" db="EMBL/GenBank/DDBJ databases">
        <title>Characterisation of Fundicoccus ignavus gen. nov. sp. nov., a novel genus of the family Aerococcaceae from bulk tank milk.</title>
        <authorList>
            <person name="Siebert A."/>
            <person name="Huptas C."/>
            <person name="Wenning M."/>
            <person name="Scherer S."/>
            <person name="Doll E.V."/>
        </authorList>
    </citation>
    <scope>NUCLEOTIDE SEQUENCE [LARGE SCALE GENOMIC DNA]</scope>
    <source>
        <strain evidence="2 3">DSM 109652</strain>
    </source>
</reference>
<dbReference type="InterPro" id="IPR021683">
    <property type="entry name" value="DUF3267"/>
</dbReference>
<feature type="transmembrane region" description="Helical" evidence="1">
    <location>
        <begin position="20"/>
        <end position="43"/>
    </location>
</feature>
<keyword evidence="1" id="KW-0472">Membrane</keyword>
<sequence>MLEVNVERIREYNLLEDKKVIIGINIAALPLFLLGILIFRGLSIQDSINLYPESLAQYFINALIFLACYFAVIIIHELIHGLFFKVFSETGKVTFGFKNGMAYATNPGSKYTWWQFLIIVLAPCVFISSVLFILYQFTWINTLFFIAMGSMHFAGCVGDLWYALLIMKYGNKYYEDTEVGISIWTKD</sequence>
<feature type="transmembrane region" description="Helical" evidence="1">
    <location>
        <begin position="55"/>
        <end position="75"/>
    </location>
</feature>
<keyword evidence="1" id="KW-0812">Transmembrane</keyword>
<comment type="caution">
    <text evidence="2">The sequence shown here is derived from an EMBL/GenBank/DDBJ whole genome shotgun (WGS) entry which is preliminary data.</text>
</comment>
<evidence type="ECO:0000313" key="2">
    <source>
        <dbReference type="EMBL" id="MRJ48247.1"/>
    </source>
</evidence>
<organism evidence="2 3">
    <name type="scientific">Fundicoccus ignavus</name>
    <dbReference type="NCBI Taxonomy" id="2664442"/>
    <lineage>
        <taxon>Bacteria</taxon>
        <taxon>Bacillati</taxon>
        <taxon>Bacillota</taxon>
        <taxon>Bacilli</taxon>
        <taxon>Lactobacillales</taxon>
        <taxon>Aerococcaceae</taxon>
        <taxon>Fundicoccus</taxon>
    </lineage>
</organism>
<keyword evidence="1" id="KW-1133">Transmembrane helix</keyword>
<gene>
    <name evidence="2" type="ORF">GF867_11795</name>
</gene>
<feature type="transmembrane region" description="Helical" evidence="1">
    <location>
        <begin position="116"/>
        <end position="137"/>
    </location>
</feature>
<dbReference type="AlphaFoldDB" id="A0A844CCW7"/>
<dbReference type="EMBL" id="WJQT01000023">
    <property type="protein sequence ID" value="MRJ48247.1"/>
    <property type="molecule type" value="Genomic_DNA"/>
</dbReference>
<dbReference type="Pfam" id="PF11667">
    <property type="entry name" value="DUF3267"/>
    <property type="match status" value="1"/>
</dbReference>
<accession>A0A844CCW7</accession>